<evidence type="ECO:0000313" key="3">
    <source>
        <dbReference type="Proteomes" id="UP000499080"/>
    </source>
</evidence>
<feature type="non-terminal residue" evidence="2">
    <location>
        <position position="70"/>
    </location>
</feature>
<evidence type="ECO:0000256" key="1">
    <source>
        <dbReference type="SAM" id="MobiDB-lite"/>
    </source>
</evidence>
<feature type="region of interest" description="Disordered" evidence="1">
    <location>
        <begin position="31"/>
        <end position="70"/>
    </location>
</feature>
<keyword evidence="3" id="KW-1185">Reference proteome</keyword>
<dbReference type="EMBL" id="BGPR01015211">
    <property type="protein sequence ID" value="GBN68419.1"/>
    <property type="molecule type" value="Genomic_DNA"/>
</dbReference>
<reference evidence="2 3" key="1">
    <citation type="journal article" date="2019" name="Sci. Rep.">
        <title>Orb-weaving spider Araneus ventricosus genome elucidates the spidroin gene catalogue.</title>
        <authorList>
            <person name="Kono N."/>
            <person name="Nakamura H."/>
            <person name="Ohtoshi R."/>
            <person name="Moran D.A.P."/>
            <person name="Shinohara A."/>
            <person name="Yoshida Y."/>
            <person name="Fujiwara M."/>
            <person name="Mori M."/>
            <person name="Tomita M."/>
            <person name="Arakawa K."/>
        </authorList>
    </citation>
    <scope>NUCLEOTIDE SEQUENCE [LARGE SCALE GENOMIC DNA]</scope>
</reference>
<dbReference type="AlphaFoldDB" id="A0A4Y2QZ63"/>
<organism evidence="2 3">
    <name type="scientific">Araneus ventricosus</name>
    <name type="common">Orbweaver spider</name>
    <name type="synonym">Epeira ventricosa</name>
    <dbReference type="NCBI Taxonomy" id="182803"/>
    <lineage>
        <taxon>Eukaryota</taxon>
        <taxon>Metazoa</taxon>
        <taxon>Ecdysozoa</taxon>
        <taxon>Arthropoda</taxon>
        <taxon>Chelicerata</taxon>
        <taxon>Arachnida</taxon>
        <taxon>Araneae</taxon>
        <taxon>Araneomorphae</taxon>
        <taxon>Entelegynae</taxon>
        <taxon>Araneoidea</taxon>
        <taxon>Araneidae</taxon>
        <taxon>Araneus</taxon>
    </lineage>
</organism>
<feature type="compositionally biased region" description="Basic and acidic residues" evidence="1">
    <location>
        <begin position="60"/>
        <end position="70"/>
    </location>
</feature>
<gene>
    <name evidence="2" type="ORF">AVEN_128499_1</name>
</gene>
<feature type="compositionally biased region" description="Basic and acidic residues" evidence="1">
    <location>
        <begin position="34"/>
        <end position="46"/>
    </location>
</feature>
<protein>
    <submittedName>
        <fullName evidence="2">Uncharacterized protein</fullName>
    </submittedName>
</protein>
<dbReference type="Proteomes" id="UP000499080">
    <property type="component" value="Unassembled WGS sequence"/>
</dbReference>
<sequence length="70" mass="8194">MNRRTEEAGRVPKGWVPEGNKEIAIGSMALLAGEKTEKQKNKRNTDWRWNNSGQRKKSQKQRDNRNSRIE</sequence>
<evidence type="ECO:0000313" key="2">
    <source>
        <dbReference type="EMBL" id="GBN68419.1"/>
    </source>
</evidence>
<name>A0A4Y2QZ63_ARAVE</name>
<accession>A0A4Y2QZ63</accession>
<proteinExistence type="predicted"/>
<comment type="caution">
    <text evidence="2">The sequence shown here is derived from an EMBL/GenBank/DDBJ whole genome shotgun (WGS) entry which is preliminary data.</text>
</comment>